<evidence type="ECO:0000256" key="4">
    <source>
        <dbReference type="SAM" id="MobiDB-lite"/>
    </source>
</evidence>
<dbReference type="Gene3D" id="3.80.10.10">
    <property type="entry name" value="Ribonuclease Inhibitor"/>
    <property type="match status" value="3"/>
</dbReference>
<feature type="compositionally biased region" description="Polar residues" evidence="4">
    <location>
        <begin position="863"/>
        <end position="877"/>
    </location>
</feature>
<evidence type="ECO:0000256" key="3">
    <source>
        <dbReference type="ARBA" id="ARBA00022737"/>
    </source>
</evidence>
<gene>
    <name evidence="7" type="ORF">NLS_LOCUS1950</name>
</gene>
<evidence type="ECO:0000256" key="2">
    <source>
        <dbReference type="ARBA" id="ARBA00022729"/>
    </source>
</evidence>
<evidence type="ECO:0000256" key="5">
    <source>
        <dbReference type="SAM" id="Phobius"/>
    </source>
</evidence>
<dbReference type="SMART" id="SM00365">
    <property type="entry name" value="LRR_SD22"/>
    <property type="match status" value="7"/>
</dbReference>
<dbReference type="GO" id="GO:0005615">
    <property type="term" value="C:extracellular space"/>
    <property type="evidence" value="ECO:0007669"/>
    <property type="project" value="TreeGrafter"/>
</dbReference>
<sequence length="894" mass="100508">MAISSSQHLILITVFLYNVAAFCPYLDSCTCDDKADGYYIDCKGLIGDTSLSDIIQSLGRRQVQRLSVTNATWPVLEELPSANIRSLQLISCGIKKIMDATFAKLADNLEHLTFTKNMLTNVTLLGYLPKLITLNLNYNQLTDLPDNALKGAKSLRHLRLKGNKICSLSSNSLLDVKNILEILDLSGNCFISIPAQNLRNCIRLMHLDLSHNAIKEIANFELMNLPLLKELRINNNQLNYIAPMAFMNVPLLEHLYLKNNLISSIETERLFQVFKNLEVLDLSQNMLTKVPSFKELSNLRQIHLNHNKISKIETLAFNSNRKLQLISLQNNQITTISRNSFDSLDELVVLSLANNAIKKIERVMLDGMRNLQQLNLRNNSLSVLENLTFTSVPQITTLDLAHNSIHTIEKNVFTPLKDIFWLDLSFNLIKTIERNTFKEKIANILLNDNPLYCDEKLDWLVSYLVENQVRTFLPYQTEVLCAGPEKYTGVRLKELMIVKANETMSKERHTFHDNGGIYVAPTHPASLLEMVPLIGAFTDAIPSIQSIPGINYLSKAKEERTLDAQKVNNAIEQLFSPLFRTAVGEQLEPADIERYIQTIPNLVVNVPGVGDVDVSKLPPGILAYVLRGGQIPGLPRETLDKIMKEYLKSVDTAKRGKPVTAASRHLSSQETPPPALANQDYYISKFAISSAPYQLKNMSAEKSKGLSSAIIEVMRMLPTGYNISKIPKPVIDALFRGEVPDFTLLPSELQQHLLKDGHRLIAALSTNANKTVEEILHNLPTFRRPVKPTFIPYDINEVTNDLTQTKQRAEKLVRVQYYTALLLGFVGAASIAVLGLICIYMKRKRLGDTEPSMDEDSLVNPCQMPQPQQFTTSSSKMDTPLTRHRQHLSGSLKI</sequence>
<dbReference type="OrthoDB" id="1055097at2759"/>
<feature type="chain" id="PRO_5018223734" description="LRRCT domain-containing protein" evidence="6">
    <location>
        <begin position="22"/>
        <end position="894"/>
    </location>
</feature>
<dbReference type="InterPro" id="IPR032675">
    <property type="entry name" value="LRR_dom_sf"/>
</dbReference>
<evidence type="ECO:0008006" key="9">
    <source>
        <dbReference type="Google" id="ProtNLM"/>
    </source>
</evidence>
<dbReference type="SMART" id="SM00364">
    <property type="entry name" value="LRR_BAC"/>
    <property type="match status" value="3"/>
</dbReference>
<proteinExistence type="predicted"/>
<name>A0A3P6U2S7_LITSI</name>
<dbReference type="SMART" id="SM00369">
    <property type="entry name" value="LRR_TYP"/>
    <property type="match status" value="11"/>
</dbReference>
<evidence type="ECO:0000256" key="6">
    <source>
        <dbReference type="SAM" id="SignalP"/>
    </source>
</evidence>
<dbReference type="STRING" id="42156.A0A3P6U2S7"/>
<dbReference type="PANTHER" id="PTHR24373:SF370">
    <property type="entry name" value="FISH-LIPS, ISOFORM E"/>
    <property type="match status" value="1"/>
</dbReference>
<dbReference type="PROSITE" id="PS51450">
    <property type="entry name" value="LRR"/>
    <property type="match status" value="7"/>
</dbReference>
<feature type="signal peptide" evidence="6">
    <location>
        <begin position="1"/>
        <end position="21"/>
    </location>
</feature>
<dbReference type="SUPFAM" id="SSF52058">
    <property type="entry name" value="L domain-like"/>
    <property type="match status" value="2"/>
</dbReference>
<dbReference type="PANTHER" id="PTHR24373">
    <property type="entry name" value="SLIT RELATED LEUCINE-RICH REPEAT NEURONAL PROTEIN"/>
    <property type="match status" value="1"/>
</dbReference>
<keyword evidence="5" id="KW-0472">Membrane</keyword>
<dbReference type="AlphaFoldDB" id="A0A3P6U2S7"/>
<keyword evidence="3" id="KW-0677">Repeat</keyword>
<evidence type="ECO:0000313" key="7">
    <source>
        <dbReference type="EMBL" id="VDK72948.1"/>
    </source>
</evidence>
<dbReference type="InterPro" id="IPR001611">
    <property type="entry name" value="Leu-rich_rpt"/>
</dbReference>
<dbReference type="EMBL" id="UYRX01000080">
    <property type="protein sequence ID" value="VDK72948.1"/>
    <property type="molecule type" value="Genomic_DNA"/>
</dbReference>
<keyword evidence="8" id="KW-1185">Reference proteome</keyword>
<keyword evidence="5" id="KW-0812">Transmembrane</keyword>
<keyword evidence="5" id="KW-1133">Transmembrane helix</keyword>
<dbReference type="Pfam" id="PF13855">
    <property type="entry name" value="LRR_8"/>
    <property type="match status" value="4"/>
</dbReference>
<reference evidence="7 8" key="1">
    <citation type="submission" date="2018-08" db="EMBL/GenBank/DDBJ databases">
        <authorList>
            <person name="Laetsch R D."/>
            <person name="Stevens L."/>
            <person name="Kumar S."/>
            <person name="Blaxter L. M."/>
        </authorList>
    </citation>
    <scope>NUCLEOTIDE SEQUENCE [LARGE SCALE GENOMIC DNA]</scope>
</reference>
<keyword evidence="2 6" id="KW-0732">Signal</keyword>
<evidence type="ECO:0000313" key="8">
    <source>
        <dbReference type="Proteomes" id="UP000277928"/>
    </source>
</evidence>
<dbReference type="InterPro" id="IPR050328">
    <property type="entry name" value="Dev_Immune_Receptor"/>
</dbReference>
<evidence type="ECO:0000256" key="1">
    <source>
        <dbReference type="ARBA" id="ARBA00022614"/>
    </source>
</evidence>
<feature type="region of interest" description="Disordered" evidence="4">
    <location>
        <begin position="850"/>
        <end position="894"/>
    </location>
</feature>
<dbReference type="GO" id="GO:0031012">
    <property type="term" value="C:extracellular matrix"/>
    <property type="evidence" value="ECO:0007669"/>
    <property type="project" value="TreeGrafter"/>
</dbReference>
<feature type="transmembrane region" description="Helical" evidence="5">
    <location>
        <begin position="817"/>
        <end position="840"/>
    </location>
</feature>
<accession>A0A3P6U2S7</accession>
<protein>
    <recommendedName>
        <fullName evidence="9">LRRCT domain-containing protein</fullName>
    </recommendedName>
</protein>
<dbReference type="InterPro" id="IPR003591">
    <property type="entry name" value="Leu-rich_rpt_typical-subtyp"/>
</dbReference>
<organism evidence="7 8">
    <name type="scientific">Litomosoides sigmodontis</name>
    <name type="common">Filarial nematode worm</name>
    <dbReference type="NCBI Taxonomy" id="42156"/>
    <lineage>
        <taxon>Eukaryota</taxon>
        <taxon>Metazoa</taxon>
        <taxon>Ecdysozoa</taxon>
        <taxon>Nematoda</taxon>
        <taxon>Chromadorea</taxon>
        <taxon>Rhabditida</taxon>
        <taxon>Spirurina</taxon>
        <taxon>Spiruromorpha</taxon>
        <taxon>Filarioidea</taxon>
        <taxon>Onchocercidae</taxon>
        <taxon>Litomosoides</taxon>
    </lineage>
</organism>
<dbReference type="OMA" id="MAFMNVP"/>
<keyword evidence="1" id="KW-0433">Leucine-rich repeat</keyword>
<dbReference type="Proteomes" id="UP000277928">
    <property type="component" value="Unassembled WGS sequence"/>
</dbReference>